<evidence type="ECO:0000313" key="2">
    <source>
        <dbReference type="EMBL" id="KAL3629301.1"/>
    </source>
</evidence>
<dbReference type="EMBL" id="JAVIJP010000034">
    <property type="protein sequence ID" value="KAL3629301.1"/>
    <property type="molecule type" value="Genomic_DNA"/>
</dbReference>
<name>A0ABD3CHE7_9LAMI</name>
<dbReference type="PANTHER" id="PTHR44259">
    <property type="entry name" value="OS07G0183000 PROTEIN-RELATED"/>
    <property type="match status" value="1"/>
</dbReference>
<keyword evidence="3" id="KW-1185">Reference proteome</keyword>
<dbReference type="InterPro" id="IPR005174">
    <property type="entry name" value="KIB1-4_b-propeller"/>
</dbReference>
<accession>A0ABD3CHE7</accession>
<comment type="caution">
    <text evidence="2">The sequence shown here is derived from an EMBL/GenBank/DDBJ whole genome shotgun (WGS) entry which is preliminary data.</text>
</comment>
<evidence type="ECO:0000259" key="1">
    <source>
        <dbReference type="Pfam" id="PF03478"/>
    </source>
</evidence>
<dbReference type="PANTHER" id="PTHR44259:SF37">
    <property type="entry name" value="DUF1618 DOMAIN-CONTAINING PROTEIN"/>
    <property type="match status" value="1"/>
</dbReference>
<dbReference type="Proteomes" id="UP001632038">
    <property type="component" value="Unassembled WGS sequence"/>
</dbReference>
<gene>
    <name evidence="2" type="ORF">CASFOL_026523</name>
</gene>
<sequence length="140" mass="15809">MDCVSPDGSCFPLEDECRPYDCRHMTIGFDVWKYDSKKGKFKYVDCLSLGDWAIFVGSHNHSVAIQANEFPGAKPNSIYFTDGHFTGTLKGGDDDRLFGFNGHDIGIYNYRDKTVSPCYYPCDAPSLKDILPAPIWFFPN</sequence>
<dbReference type="AlphaFoldDB" id="A0ABD3CHE7"/>
<dbReference type="InterPro" id="IPR050942">
    <property type="entry name" value="F-box_BR-signaling"/>
</dbReference>
<evidence type="ECO:0000313" key="3">
    <source>
        <dbReference type="Proteomes" id="UP001632038"/>
    </source>
</evidence>
<organism evidence="2 3">
    <name type="scientific">Castilleja foliolosa</name>
    <dbReference type="NCBI Taxonomy" id="1961234"/>
    <lineage>
        <taxon>Eukaryota</taxon>
        <taxon>Viridiplantae</taxon>
        <taxon>Streptophyta</taxon>
        <taxon>Embryophyta</taxon>
        <taxon>Tracheophyta</taxon>
        <taxon>Spermatophyta</taxon>
        <taxon>Magnoliopsida</taxon>
        <taxon>eudicotyledons</taxon>
        <taxon>Gunneridae</taxon>
        <taxon>Pentapetalae</taxon>
        <taxon>asterids</taxon>
        <taxon>lamiids</taxon>
        <taxon>Lamiales</taxon>
        <taxon>Orobanchaceae</taxon>
        <taxon>Pedicularideae</taxon>
        <taxon>Castillejinae</taxon>
        <taxon>Castilleja</taxon>
    </lineage>
</organism>
<reference evidence="3" key="1">
    <citation type="journal article" date="2024" name="IScience">
        <title>Strigolactones Initiate the Formation of Haustorium-like Structures in Castilleja.</title>
        <authorList>
            <person name="Buerger M."/>
            <person name="Peterson D."/>
            <person name="Chory J."/>
        </authorList>
    </citation>
    <scope>NUCLEOTIDE SEQUENCE [LARGE SCALE GENOMIC DNA]</scope>
</reference>
<protein>
    <recommendedName>
        <fullName evidence="1">KIB1-4 beta-propeller domain-containing protein</fullName>
    </recommendedName>
</protein>
<dbReference type="Pfam" id="PF03478">
    <property type="entry name" value="Beta-prop_KIB1-4"/>
    <property type="match status" value="1"/>
</dbReference>
<proteinExistence type="predicted"/>
<feature type="domain" description="KIB1-4 beta-propeller" evidence="1">
    <location>
        <begin position="21"/>
        <end position="109"/>
    </location>
</feature>